<feature type="domain" description="SpoVT-AbrB" evidence="1">
    <location>
        <begin position="32"/>
        <end position="79"/>
    </location>
</feature>
<dbReference type="Proteomes" id="UP000824969">
    <property type="component" value="Chromosome"/>
</dbReference>
<accession>A0ABN5XMR6</accession>
<evidence type="ECO:0000313" key="3">
    <source>
        <dbReference type="Proteomes" id="UP000824969"/>
    </source>
</evidence>
<keyword evidence="3" id="KW-1185">Reference proteome</keyword>
<evidence type="ECO:0000259" key="1">
    <source>
        <dbReference type="SMART" id="SM00966"/>
    </source>
</evidence>
<dbReference type="NCBIfam" id="TIGR01439">
    <property type="entry name" value="lp_hng_hel_AbrB"/>
    <property type="match status" value="1"/>
</dbReference>
<evidence type="ECO:0000313" key="2">
    <source>
        <dbReference type="EMBL" id="BBL68346.1"/>
    </source>
</evidence>
<name>A0ABN5XMR6_9EURY</name>
<dbReference type="InterPro" id="IPR007159">
    <property type="entry name" value="SpoVT-AbrB_dom"/>
</dbReference>
<proteinExistence type="predicted"/>
<organism evidence="2 3">
    <name type="scientific">Methanoculleus chikugoensis</name>
    <dbReference type="NCBI Taxonomy" id="118126"/>
    <lineage>
        <taxon>Archaea</taxon>
        <taxon>Methanobacteriati</taxon>
        <taxon>Methanobacteriota</taxon>
        <taxon>Stenosarchaea group</taxon>
        <taxon>Methanomicrobia</taxon>
        <taxon>Methanomicrobiales</taxon>
        <taxon>Methanomicrobiaceae</taxon>
        <taxon>Methanoculleus</taxon>
    </lineage>
</organism>
<protein>
    <recommendedName>
        <fullName evidence="1">SpoVT-AbrB domain-containing protein</fullName>
    </recommendedName>
</protein>
<dbReference type="NCBIfam" id="NF040962">
    <property type="entry name" value="near_HgcAB"/>
    <property type="match status" value="1"/>
</dbReference>
<dbReference type="GeneID" id="66131049"/>
<sequence length="96" mass="10185">MAEENTDPERCPSDGTPCGCNHAAVCSVEAVLSVDERGQMVLPKDVREKAGIRPGDKLALITWEKDGEVCCLALMKAGSLSGMVRSVLGPLIEEAK</sequence>
<gene>
    <name evidence="2" type="ORF">MchiMG62_15270</name>
</gene>
<dbReference type="EMBL" id="AP019781">
    <property type="protein sequence ID" value="BBL68346.1"/>
    <property type="molecule type" value="Genomic_DNA"/>
</dbReference>
<dbReference type="RefSeq" id="WP_221056471.1">
    <property type="nucleotide sequence ID" value="NZ_AP019781.1"/>
</dbReference>
<reference evidence="2 3" key="1">
    <citation type="submission" date="2019-06" db="EMBL/GenBank/DDBJ databases">
        <title>Complete genome sequence of Methanoculleus chikugoensis strain MG62.</title>
        <authorList>
            <person name="Asakawa S."/>
            <person name="Dianou D."/>
        </authorList>
    </citation>
    <scope>NUCLEOTIDE SEQUENCE [LARGE SCALE GENOMIC DNA]</scope>
    <source>
        <strain evidence="2 3">MG62</strain>
    </source>
</reference>
<dbReference type="Pfam" id="PF04014">
    <property type="entry name" value="MazE_antitoxin"/>
    <property type="match status" value="1"/>
</dbReference>
<dbReference type="SMART" id="SM00966">
    <property type="entry name" value="SpoVT_AbrB"/>
    <property type="match status" value="1"/>
</dbReference>